<sequence>MRNTYMRDGTLQEINYSDGTPKGMYQVLEERVLTYSNLKKICLDYKKRAPQERDCCAIRILSLEPDFANQKSLLEEIVKEAGHKIIFYPKFHCELNYIESYWGAVKVNTCANYDYSFKSLKNIVLMALDSVPLIQIRKYSRRSLRYISAYRLGLSVKQAAFAVKKYKSHRRIPNNILEDLNIE</sequence>
<dbReference type="GO" id="GO:0003676">
    <property type="term" value="F:nucleic acid binding"/>
    <property type="evidence" value="ECO:0007669"/>
    <property type="project" value="InterPro"/>
</dbReference>
<name>A0A9N9PAN8_9GLOM</name>
<dbReference type="InterPro" id="IPR036397">
    <property type="entry name" value="RNaseH_sf"/>
</dbReference>
<dbReference type="PANTHER" id="PTHR35871">
    <property type="entry name" value="EXPRESSED PROTEIN"/>
    <property type="match status" value="1"/>
</dbReference>
<reference evidence="1" key="1">
    <citation type="submission" date="2021-06" db="EMBL/GenBank/DDBJ databases">
        <authorList>
            <person name="Kallberg Y."/>
            <person name="Tangrot J."/>
            <person name="Rosling A."/>
        </authorList>
    </citation>
    <scope>NUCLEOTIDE SEQUENCE</scope>
    <source>
        <strain evidence="1">FL966</strain>
    </source>
</reference>
<gene>
    <name evidence="1" type="ORF">CPELLU_LOCUS17839</name>
</gene>
<dbReference type="Gene3D" id="3.30.420.10">
    <property type="entry name" value="Ribonuclease H-like superfamily/Ribonuclease H"/>
    <property type="match status" value="1"/>
</dbReference>
<dbReference type="EMBL" id="CAJVQA010032121">
    <property type="protein sequence ID" value="CAG8802744.1"/>
    <property type="molecule type" value="Genomic_DNA"/>
</dbReference>
<dbReference type="OrthoDB" id="10044727at2759"/>
<keyword evidence="2" id="KW-1185">Reference proteome</keyword>
<comment type="caution">
    <text evidence="1">The sequence shown here is derived from an EMBL/GenBank/DDBJ whole genome shotgun (WGS) entry which is preliminary data.</text>
</comment>
<organism evidence="1 2">
    <name type="scientific">Cetraspora pellucida</name>
    <dbReference type="NCBI Taxonomy" id="1433469"/>
    <lineage>
        <taxon>Eukaryota</taxon>
        <taxon>Fungi</taxon>
        <taxon>Fungi incertae sedis</taxon>
        <taxon>Mucoromycota</taxon>
        <taxon>Glomeromycotina</taxon>
        <taxon>Glomeromycetes</taxon>
        <taxon>Diversisporales</taxon>
        <taxon>Gigasporaceae</taxon>
        <taxon>Cetraspora</taxon>
    </lineage>
</organism>
<evidence type="ECO:0000313" key="2">
    <source>
        <dbReference type="Proteomes" id="UP000789759"/>
    </source>
</evidence>
<dbReference type="Proteomes" id="UP000789759">
    <property type="component" value="Unassembled WGS sequence"/>
</dbReference>
<dbReference type="PANTHER" id="PTHR35871:SF1">
    <property type="entry name" value="CXC1-LIKE CYSTEINE CLUSTER ASSOCIATED WITH KDZ TRANSPOSASES DOMAIN-CONTAINING PROTEIN"/>
    <property type="match status" value="1"/>
</dbReference>
<accession>A0A9N9PAN8</accession>
<protein>
    <submittedName>
        <fullName evidence="1">12433_t:CDS:1</fullName>
    </submittedName>
</protein>
<evidence type="ECO:0000313" key="1">
    <source>
        <dbReference type="EMBL" id="CAG8802744.1"/>
    </source>
</evidence>
<dbReference type="AlphaFoldDB" id="A0A9N9PAN8"/>
<proteinExistence type="predicted"/>